<dbReference type="Proteomes" id="UP000828390">
    <property type="component" value="Unassembled WGS sequence"/>
</dbReference>
<keyword evidence="3" id="KW-1185">Reference proteome</keyword>
<comment type="caution">
    <text evidence="2">The sequence shown here is derived from an EMBL/GenBank/DDBJ whole genome shotgun (WGS) entry which is preliminary data.</text>
</comment>
<dbReference type="AlphaFoldDB" id="A0A9D4H5J0"/>
<gene>
    <name evidence="2" type="ORF">DPMN_130910</name>
</gene>
<evidence type="ECO:0000313" key="3">
    <source>
        <dbReference type="Proteomes" id="UP000828390"/>
    </source>
</evidence>
<feature type="compositionally biased region" description="Basic and acidic residues" evidence="1">
    <location>
        <begin position="9"/>
        <end position="33"/>
    </location>
</feature>
<accession>A0A9D4H5J0</accession>
<reference evidence="2" key="1">
    <citation type="journal article" date="2019" name="bioRxiv">
        <title>The Genome of the Zebra Mussel, Dreissena polymorpha: A Resource for Invasive Species Research.</title>
        <authorList>
            <person name="McCartney M.A."/>
            <person name="Auch B."/>
            <person name="Kono T."/>
            <person name="Mallez S."/>
            <person name="Zhang Y."/>
            <person name="Obille A."/>
            <person name="Becker A."/>
            <person name="Abrahante J.E."/>
            <person name="Garbe J."/>
            <person name="Badalamenti J.P."/>
            <person name="Herman A."/>
            <person name="Mangelson H."/>
            <person name="Liachko I."/>
            <person name="Sullivan S."/>
            <person name="Sone E.D."/>
            <person name="Koren S."/>
            <person name="Silverstein K.A.T."/>
            <person name="Beckman K.B."/>
            <person name="Gohl D.M."/>
        </authorList>
    </citation>
    <scope>NUCLEOTIDE SEQUENCE</scope>
    <source>
        <strain evidence="2">Duluth1</strain>
        <tissue evidence="2">Whole animal</tissue>
    </source>
</reference>
<evidence type="ECO:0000313" key="2">
    <source>
        <dbReference type="EMBL" id="KAH3828925.1"/>
    </source>
</evidence>
<sequence length="196" mass="20579">MADVYLPRRMFDPGAPRRLEKGLGKQRRPDETPHNAASHQGLRCLIKGISANSADPDETPYDAAKKAFANSVDPDETPHDAASQQGLRCLLKEISAQSNFLEFAMLQNALGTLGGQTGANTVGTSGTGATGYPTGNAGSVSEIANPLGGSQPGGGQQGNNMFGLGAFGLLGDSMRDYSMCTMMFPTMPQLCMMGLY</sequence>
<dbReference type="EMBL" id="JAIWYP010000005">
    <property type="protein sequence ID" value="KAH3828925.1"/>
    <property type="molecule type" value="Genomic_DNA"/>
</dbReference>
<protein>
    <submittedName>
        <fullName evidence="2">Uncharacterized protein</fullName>
    </submittedName>
</protein>
<organism evidence="2 3">
    <name type="scientific">Dreissena polymorpha</name>
    <name type="common">Zebra mussel</name>
    <name type="synonym">Mytilus polymorpha</name>
    <dbReference type="NCBI Taxonomy" id="45954"/>
    <lineage>
        <taxon>Eukaryota</taxon>
        <taxon>Metazoa</taxon>
        <taxon>Spiralia</taxon>
        <taxon>Lophotrochozoa</taxon>
        <taxon>Mollusca</taxon>
        <taxon>Bivalvia</taxon>
        <taxon>Autobranchia</taxon>
        <taxon>Heteroconchia</taxon>
        <taxon>Euheterodonta</taxon>
        <taxon>Imparidentia</taxon>
        <taxon>Neoheterodontei</taxon>
        <taxon>Myida</taxon>
        <taxon>Dreissenoidea</taxon>
        <taxon>Dreissenidae</taxon>
        <taxon>Dreissena</taxon>
    </lineage>
</organism>
<proteinExistence type="predicted"/>
<name>A0A9D4H5J0_DREPO</name>
<feature type="region of interest" description="Disordered" evidence="1">
    <location>
        <begin position="1"/>
        <end position="41"/>
    </location>
</feature>
<evidence type="ECO:0000256" key="1">
    <source>
        <dbReference type="SAM" id="MobiDB-lite"/>
    </source>
</evidence>
<reference evidence="2" key="2">
    <citation type="submission" date="2020-11" db="EMBL/GenBank/DDBJ databases">
        <authorList>
            <person name="McCartney M.A."/>
            <person name="Auch B."/>
            <person name="Kono T."/>
            <person name="Mallez S."/>
            <person name="Becker A."/>
            <person name="Gohl D.M."/>
            <person name="Silverstein K.A.T."/>
            <person name="Koren S."/>
            <person name="Bechman K.B."/>
            <person name="Herman A."/>
            <person name="Abrahante J.E."/>
            <person name="Garbe J."/>
        </authorList>
    </citation>
    <scope>NUCLEOTIDE SEQUENCE</scope>
    <source>
        <strain evidence="2">Duluth1</strain>
        <tissue evidence="2">Whole animal</tissue>
    </source>
</reference>